<evidence type="ECO:0000256" key="1">
    <source>
        <dbReference type="ARBA" id="ARBA00004514"/>
    </source>
</evidence>
<evidence type="ECO:0000256" key="7">
    <source>
        <dbReference type="ARBA" id="ARBA00093797"/>
    </source>
</evidence>
<proteinExistence type="inferred from homology"/>
<comment type="similarity">
    <text evidence="6">Belongs to the bacillales FliT family.</text>
</comment>
<dbReference type="EMBL" id="MIJF01000021">
    <property type="protein sequence ID" value="OEF99495.1"/>
    <property type="molecule type" value="Genomic_DNA"/>
</dbReference>
<evidence type="ECO:0000256" key="5">
    <source>
        <dbReference type="ARBA" id="ARBA00093765"/>
    </source>
</evidence>
<evidence type="ECO:0000256" key="6">
    <source>
        <dbReference type="ARBA" id="ARBA00093785"/>
    </source>
</evidence>
<gene>
    <name evidence="8" type="ORF">BHF71_08725</name>
</gene>
<keyword evidence="2" id="KW-0963">Cytoplasm</keyword>
<evidence type="ECO:0000256" key="2">
    <source>
        <dbReference type="ARBA" id="ARBA00022490"/>
    </source>
</evidence>
<protein>
    <recommendedName>
        <fullName evidence="7">Flagellar protein FliT</fullName>
    </recommendedName>
</protein>
<keyword evidence="4" id="KW-0143">Chaperone</keyword>
<evidence type="ECO:0000313" key="9">
    <source>
        <dbReference type="Proteomes" id="UP000243739"/>
    </source>
</evidence>
<evidence type="ECO:0000256" key="4">
    <source>
        <dbReference type="ARBA" id="ARBA00023186"/>
    </source>
</evidence>
<keyword evidence="9" id="KW-1185">Reference proteome</keyword>
<reference evidence="8 9" key="1">
    <citation type="submission" date="2016-09" db="EMBL/GenBank/DDBJ databases">
        <title>Draft genome sequence for the type strain of Vulcanibacillus modesticaldus BR, a strictly anaerobic, moderately thermophilic, and nitrate-reducing bacterium from deep sea-hydrothermal vents of the Mid-Atlantic Ridge.</title>
        <authorList>
            <person name="Abin C.A."/>
            <person name="Hollibaugh J.T."/>
        </authorList>
    </citation>
    <scope>NUCLEOTIDE SEQUENCE [LARGE SCALE GENOMIC DNA]</scope>
    <source>
        <strain evidence="8 9">BR</strain>
    </source>
</reference>
<sequence>MSVVKQLYHITKELYQTLQDVPKEEKRDEYINTINHFLDKREKLIQSLPKEFSIEDKRFSEKLIELHPEIDAALKKFLSEIENDLKKVRQRKLIHNKYNQQTVYGDGIFFDKRK</sequence>
<dbReference type="AlphaFoldDB" id="A0A1D2YV16"/>
<comment type="subcellular location">
    <subcellularLocation>
        <location evidence="1">Cytoplasm</location>
        <location evidence="1">Cytosol</location>
    </subcellularLocation>
</comment>
<comment type="caution">
    <text evidence="8">The sequence shown here is derived from an EMBL/GenBank/DDBJ whole genome shotgun (WGS) entry which is preliminary data.</text>
</comment>
<accession>A0A1D2YV16</accession>
<organism evidence="8 9">
    <name type="scientific">Vulcanibacillus modesticaldus</name>
    <dbReference type="NCBI Taxonomy" id="337097"/>
    <lineage>
        <taxon>Bacteria</taxon>
        <taxon>Bacillati</taxon>
        <taxon>Bacillota</taxon>
        <taxon>Bacilli</taxon>
        <taxon>Bacillales</taxon>
        <taxon>Bacillaceae</taxon>
        <taxon>Vulcanibacillus</taxon>
    </lineage>
</organism>
<keyword evidence="3" id="KW-1005">Bacterial flagellum biogenesis</keyword>
<dbReference type="Proteomes" id="UP000243739">
    <property type="component" value="Unassembled WGS sequence"/>
</dbReference>
<evidence type="ECO:0000256" key="3">
    <source>
        <dbReference type="ARBA" id="ARBA00022795"/>
    </source>
</evidence>
<dbReference type="STRING" id="337097.BHF71_08725"/>
<dbReference type="InterPro" id="IPR008622">
    <property type="entry name" value="FliT"/>
</dbReference>
<evidence type="ECO:0000313" key="8">
    <source>
        <dbReference type="EMBL" id="OEF99495.1"/>
    </source>
</evidence>
<comment type="function">
    <text evidence="5">May act as an export chaperone for the filament capping protein FliD.</text>
</comment>
<dbReference type="Pfam" id="PF05400">
    <property type="entry name" value="FliT"/>
    <property type="match status" value="1"/>
</dbReference>
<name>A0A1D2YV16_9BACI</name>
<dbReference type="OrthoDB" id="2353131at2"/>
<dbReference type="RefSeq" id="WP_069656618.1">
    <property type="nucleotide sequence ID" value="NZ_MIJF01000021.1"/>
</dbReference>